<keyword evidence="5 7" id="KW-0472">Membrane</keyword>
<dbReference type="PANTHER" id="PTHR30250">
    <property type="entry name" value="PST FAMILY PREDICTED COLANIC ACID TRANSPORTER"/>
    <property type="match status" value="1"/>
</dbReference>
<name>B5L3P0_SHIDY</name>
<feature type="transmembrane region" description="Helical" evidence="7">
    <location>
        <begin position="301"/>
        <end position="319"/>
    </location>
</feature>
<comment type="subcellular location">
    <subcellularLocation>
        <location evidence="1">Cell membrane</location>
        <topology evidence="1">Multi-pass membrane protein</topology>
    </subcellularLocation>
</comment>
<gene>
    <name evidence="8" type="primary">wzx</name>
</gene>
<keyword evidence="3 7" id="KW-0812">Transmembrane</keyword>
<feature type="transmembrane region" description="Helical" evidence="7">
    <location>
        <begin position="141"/>
        <end position="160"/>
    </location>
</feature>
<dbReference type="EMBL" id="EU294178">
    <property type="protein sequence ID" value="ACA24910.1"/>
    <property type="molecule type" value="Genomic_DNA"/>
</dbReference>
<evidence type="ECO:0000256" key="6">
    <source>
        <dbReference type="ARBA" id="ARBA00049738"/>
    </source>
</evidence>
<dbReference type="AlphaFoldDB" id="B5L3P0"/>
<keyword evidence="4 7" id="KW-1133">Transmembrane helix</keyword>
<organism evidence="8">
    <name type="scientific">Shigella dysenteriae</name>
    <dbReference type="NCBI Taxonomy" id="622"/>
    <lineage>
        <taxon>Bacteria</taxon>
        <taxon>Pseudomonadati</taxon>
        <taxon>Pseudomonadota</taxon>
        <taxon>Gammaproteobacteria</taxon>
        <taxon>Enterobacterales</taxon>
        <taxon>Enterobacteriaceae</taxon>
        <taxon>Shigella</taxon>
    </lineage>
</organism>
<keyword evidence="2" id="KW-1003">Cell membrane</keyword>
<evidence type="ECO:0000256" key="2">
    <source>
        <dbReference type="ARBA" id="ARBA00022475"/>
    </source>
</evidence>
<feature type="transmembrane region" description="Helical" evidence="7">
    <location>
        <begin position="46"/>
        <end position="71"/>
    </location>
</feature>
<protein>
    <recommendedName>
        <fullName evidence="6">Putative O-antigen transporter</fullName>
    </recommendedName>
</protein>
<feature type="transmembrane region" description="Helical" evidence="7">
    <location>
        <begin position="83"/>
        <end position="102"/>
    </location>
</feature>
<feature type="transmembrane region" description="Helical" evidence="7">
    <location>
        <begin position="166"/>
        <end position="185"/>
    </location>
</feature>
<evidence type="ECO:0000313" key="8">
    <source>
        <dbReference type="EMBL" id="ACA24910.1"/>
    </source>
</evidence>
<feature type="transmembrane region" description="Helical" evidence="7">
    <location>
        <begin position="206"/>
        <end position="232"/>
    </location>
</feature>
<dbReference type="RefSeq" id="WP_033553772.1">
    <property type="nucleotide sequence ID" value="NZ_CP026831.1"/>
</dbReference>
<dbReference type="InterPro" id="IPR050833">
    <property type="entry name" value="Poly_Biosynth_Transport"/>
</dbReference>
<proteinExistence type="predicted"/>
<dbReference type="PANTHER" id="PTHR30250:SF11">
    <property type="entry name" value="O-ANTIGEN TRANSPORTER-RELATED"/>
    <property type="match status" value="1"/>
</dbReference>
<reference evidence="8" key="1">
    <citation type="journal article" date="2008" name="FEMS Microbiol. Rev.">
        <title>Structure and genetics of Shigella O antigens.</title>
        <authorList>
            <person name="Liu B."/>
            <person name="Knirel Y.A."/>
            <person name="Feng L."/>
            <person name="Perepelov A.V."/>
            <person name="Senchenkova S.N."/>
            <person name="Wang Q."/>
            <person name="Reeves P.R."/>
            <person name="Wang L."/>
        </authorList>
    </citation>
    <scope>NUCLEOTIDE SEQUENCE</scope>
</reference>
<feature type="transmembrane region" description="Helical" evidence="7">
    <location>
        <begin position="108"/>
        <end position="129"/>
    </location>
</feature>
<evidence type="ECO:0000256" key="5">
    <source>
        <dbReference type="ARBA" id="ARBA00023136"/>
    </source>
</evidence>
<sequence length="386" mass="43904">MLAISNIKMNKSILITFAGGLLSAVLTFFVNIIAAKYLIVREFTQFAVFINSTVILSAVFEFGLSSSLVVLYKKKGRHYCEVLSSHAIFLMCILFIVISPILYAYWSIGGVICLLASFLITVHKILNVFNQIDELWGRYSFNNILCNFVKLNFVLFAVILHPENVIYALWALAIAYIVSIIYMISGRNIKLRLYKDGVNFRTEFNLLFKFYLITAIVALLMRVDVLIINYVGLNAADYFIASTLCMLIPLLNSSVTSVLVKVGTNHVRNKHKIRLIIFIILGYLLCSKYVITILYDEQYKDATNIMYILAVAYAIGLYFTDKESELYHQSNNRLLYLKISQLSVLAFGSFPLLFYMGETGMACAVLLSRLSGWVYLITMCKNEQKK</sequence>
<evidence type="ECO:0000256" key="4">
    <source>
        <dbReference type="ARBA" id="ARBA00022989"/>
    </source>
</evidence>
<evidence type="ECO:0000256" key="7">
    <source>
        <dbReference type="SAM" id="Phobius"/>
    </source>
</evidence>
<feature type="transmembrane region" description="Helical" evidence="7">
    <location>
        <begin position="359"/>
        <end position="378"/>
    </location>
</feature>
<feature type="transmembrane region" description="Helical" evidence="7">
    <location>
        <begin position="12"/>
        <end position="34"/>
    </location>
</feature>
<evidence type="ECO:0000256" key="3">
    <source>
        <dbReference type="ARBA" id="ARBA00022692"/>
    </source>
</evidence>
<accession>B5L3P0</accession>
<dbReference type="GO" id="GO:0005886">
    <property type="term" value="C:plasma membrane"/>
    <property type="evidence" value="ECO:0007669"/>
    <property type="project" value="UniProtKB-SubCell"/>
</dbReference>
<feature type="transmembrane region" description="Helical" evidence="7">
    <location>
        <begin position="238"/>
        <end position="263"/>
    </location>
</feature>
<feature type="transmembrane region" description="Helical" evidence="7">
    <location>
        <begin position="275"/>
        <end position="295"/>
    </location>
</feature>
<feature type="transmembrane region" description="Helical" evidence="7">
    <location>
        <begin position="335"/>
        <end position="353"/>
    </location>
</feature>
<evidence type="ECO:0000256" key="1">
    <source>
        <dbReference type="ARBA" id="ARBA00004651"/>
    </source>
</evidence>